<dbReference type="Gene3D" id="2.40.160.20">
    <property type="match status" value="1"/>
</dbReference>
<dbReference type="OrthoDB" id="654178at2"/>
<dbReference type="AlphaFoldDB" id="A0A1H2A4D7"/>
<proteinExistence type="predicted"/>
<sequence length="262" mass="28970">MPKFAITILLIFISLSLKAQTWELGGALGASGYMGDLNPTNPLKFSGIAIGGYVQRNFNGYVSAKLNYTYGTIAGADSTSSNQQFRNRNLSFRTSLQELSLIGEFNFMEYIPDVSHNRYTPYIYLGIGIVGYNPQATYMGQTYNLRPLATEGETPYSKTAISIPYGAGIKYNFSGKWNISADIGYRQPNTDYLDDVSGLYPDKSKLTSPIAVALSDRSGEKTGVYTGVAGTQRGDLRPHDTYLFLQFGVSYTFVTEKCYFSR</sequence>
<dbReference type="SUPFAM" id="SSF56925">
    <property type="entry name" value="OMPA-like"/>
    <property type="match status" value="1"/>
</dbReference>
<organism evidence="2 3">
    <name type="scientific">Mucilaginibacter mallensis</name>
    <dbReference type="NCBI Taxonomy" id="652787"/>
    <lineage>
        <taxon>Bacteria</taxon>
        <taxon>Pseudomonadati</taxon>
        <taxon>Bacteroidota</taxon>
        <taxon>Sphingobacteriia</taxon>
        <taxon>Sphingobacteriales</taxon>
        <taxon>Sphingobacteriaceae</taxon>
        <taxon>Mucilaginibacter</taxon>
    </lineage>
</organism>
<dbReference type="Proteomes" id="UP000199679">
    <property type="component" value="Chromosome I"/>
</dbReference>
<evidence type="ECO:0000259" key="1">
    <source>
        <dbReference type="Pfam" id="PF19573"/>
    </source>
</evidence>
<evidence type="ECO:0000313" key="3">
    <source>
        <dbReference type="Proteomes" id="UP000199679"/>
    </source>
</evidence>
<name>A0A1H2A4D7_MUCMA</name>
<feature type="domain" description="DUF6089" evidence="1">
    <location>
        <begin position="4"/>
        <end position="207"/>
    </location>
</feature>
<reference evidence="2 3" key="1">
    <citation type="submission" date="2016-10" db="EMBL/GenBank/DDBJ databases">
        <authorList>
            <person name="de Groot N.N."/>
        </authorList>
    </citation>
    <scope>NUCLEOTIDE SEQUENCE [LARGE SCALE GENOMIC DNA]</scope>
    <source>
        <strain evidence="2 3">MP1X4</strain>
    </source>
</reference>
<dbReference type="Pfam" id="PF19573">
    <property type="entry name" value="DUF6089"/>
    <property type="match status" value="1"/>
</dbReference>
<keyword evidence="3" id="KW-1185">Reference proteome</keyword>
<dbReference type="EMBL" id="LT629740">
    <property type="protein sequence ID" value="SDT40662.1"/>
    <property type="molecule type" value="Genomic_DNA"/>
</dbReference>
<dbReference type="STRING" id="652787.SAMN05216490_3369"/>
<accession>A0A1H2A4D7</accession>
<dbReference type="InterPro" id="IPR045743">
    <property type="entry name" value="DUF6089"/>
</dbReference>
<dbReference type="RefSeq" id="WP_091375408.1">
    <property type="nucleotide sequence ID" value="NZ_LT629740.1"/>
</dbReference>
<dbReference type="InterPro" id="IPR011250">
    <property type="entry name" value="OMP/PagP_B-barrel"/>
</dbReference>
<protein>
    <submittedName>
        <fullName evidence="2">Outer membrane protein beta-barrel domain-containing protein</fullName>
    </submittedName>
</protein>
<evidence type="ECO:0000313" key="2">
    <source>
        <dbReference type="EMBL" id="SDT40662.1"/>
    </source>
</evidence>
<gene>
    <name evidence="2" type="ORF">SAMN05216490_3369</name>
</gene>